<proteinExistence type="predicted"/>
<dbReference type="AlphaFoldDB" id="A0A7C1BHP0"/>
<dbReference type="Gene3D" id="3.30.450.30">
    <property type="entry name" value="Dynein light chain 2a, cytoplasmic"/>
    <property type="match status" value="1"/>
</dbReference>
<accession>A0A7C1BHP0</accession>
<sequence length="122" mass="13678">MAQIDELIKEFSEQVEQILVTSIINLEDGTPMAGFTSDEDLDINIPVAYFSEVARRTLSALEASEMGEFQDMVMSTDQYYVLMRVIPGGSYVHFLAITTKGNWGIAKILMKKYAEKFAEALP</sequence>
<name>A0A7C1BHP0_UNCW3</name>
<evidence type="ECO:0000313" key="1">
    <source>
        <dbReference type="EMBL" id="HDM90852.1"/>
    </source>
</evidence>
<dbReference type="Proteomes" id="UP000885931">
    <property type="component" value="Unassembled WGS sequence"/>
</dbReference>
<evidence type="ECO:0008006" key="2">
    <source>
        <dbReference type="Google" id="ProtNLM"/>
    </source>
</evidence>
<organism evidence="1">
    <name type="scientific">candidate division WOR-3 bacterium</name>
    <dbReference type="NCBI Taxonomy" id="2052148"/>
    <lineage>
        <taxon>Bacteria</taxon>
        <taxon>Bacteria division WOR-3</taxon>
    </lineage>
</organism>
<dbReference type="EMBL" id="DRBW01000242">
    <property type="protein sequence ID" value="HDM90852.1"/>
    <property type="molecule type" value="Genomic_DNA"/>
</dbReference>
<gene>
    <name evidence="1" type="ORF">ENG67_06580</name>
</gene>
<dbReference type="SUPFAM" id="SSF103196">
    <property type="entry name" value="Roadblock/LC7 domain"/>
    <property type="match status" value="1"/>
</dbReference>
<protein>
    <recommendedName>
        <fullName evidence="2">Roadblock/LAMTOR2 domain-containing protein</fullName>
    </recommendedName>
</protein>
<reference evidence="1" key="1">
    <citation type="journal article" date="2020" name="mSystems">
        <title>Genome- and Community-Level Interaction Insights into Carbon Utilization and Element Cycling Functions of Hydrothermarchaeota in Hydrothermal Sediment.</title>
        <authorList>
            <person name="Zhou Z."/>
            <person name="Liu Y."/>
            <person name="Xu W."/>
            <person name="Pan J."/>
            <person name="Luo Z.H."/>
            <person name="Li M."/>
        </authorList>
    </citation>
    <scope>NUCLEOTIDE SEQUENCE [LARGE SCALE GENOMIC DNA]</scope>
    <source>
        <strain evidence="1">HyVt-237</strain>
    </source>
</reference>
<comment type="caution">
    <text evidence="1">The sequence shown here is derived from an EMBL/GenBank/DDBJ whole genome shotgun (WGS) entry which is preliminary data.</text>
</comment>